<dbReference type="STRING" id="530584.SAMN05421630_105355"/>
<organism evidence="1 2">
    <name type="scientific">Prauserella marina</name>
    <dbReference type="NCBI Taxonomy" id="530584"/>
    <lineage>
        <taxon>Bacteria</taxon>
        <taxon>Bacillati</taxon>
        <taxon>Actinomycetota</taxon>
        <taxon>Actinomycetes</taxon>
        <taxon>Pseudonocardiales</taxon>
        <taxon>Pseudonocardiaceae</taxon>
        <taxon>Prauserella</taxon>
    </lineage>
</organism>
<gene>
    <name evidence="1" type="ORF">SAMN05421630_105355</name>
</gene>
<dbReference type="RefSeq" id="WP_245865151.1">
    <property type="nucleotide sequence ID" value="NZ_CP016353.1"/>
</dbReference>
<dbReference type="Pfam" id="PF07332">
    <property type="entry name" value="Phage_holin_3_6"/>
    <property type="match status" value="1"/>
</dbReference>
<dbReference type="AlphaFoldDB" id="A0A1G6RLJ2"/>
<dbReference type="EMBL" id="FMZE01000005">
    <property type="protein sequence ID" value="SDD05291.1"/>
    <property type="molecule type" value="Genomic_DNA"/>
</dbReference>
<dbReference type="Proteomes" id="UP000199494">
    <property type="component" value="Unassembled WGS sequence"/>
</dbReference>
<accession>A0A1G6RLJ2</accession>
<reference evidence="1 2" key="1">
    <citation type="submission" date="2016-10" db="EMBL/GenBank/DDBJ databases">
        <authorList>
            <person name="de Groot N.N."/>
        </authorList>
    </citation>
    <scope>NUCLEOTIDE SEQUENCE [LARGE SCALE GENOMIC DNA]</scope>
    <source>
        <strain evidence="1 2">CGMCC 4.5506</strain>
    </source>
</reference>
<proteinExistence type="predicted"/>
<name>A0A1G6RLJ2_9PSEU</name>
<evidence type="ECO:0000313" key="2">
    <source>
        <dbReference type="Proteomes" id="UP000199494"/>
    </source>
</evidence>
<protein>
    <submittedName>
        <fullName evidence="1">Putative Holin-X, holin superfamily III</fullName>
    </submittedName>
</protein>
<dbReference type="InterPro" id="IPR009937">
    <property type="entry name" value="Phage_holin_3_6"/>
</dbReference>
<keyword evidence="2" id="KW-1185">Reference proteome</keyword>
<sequence>MANKYGKSARVTDSTSMTGDRTVRVYAVSDPATGNGDRSLPQLLQDLSEQATRLIKIEAQLAAREMAAKAKQGARGGALLAVAGVLGFFGAAALLTALILALAIVMPAWLAALLVGGGLVALAGALGLGGALQVRKTLPLMPTGALASVRDDIEAVRERTKSESGRR</sequence>
<evidence type="ECO:0000313" key="1">
    <source>
        <dbReference type="EMBL" id="SDD05291.1"/>
    </source>
</evidence>